<proteinExistence type="predicted"/>
<keyword evidence="4" id="KW-1185">Reference proteome</keyword>
<dbReference type="InterPro" id="IPR007421">
    <property type="entry name" value="Schlafen_AlbA_2_dom"/>
</dbReference>
<organism evidence="3 4">
    <name type="scientific">Streptomyces zinciresistens K42</name>
    <dbReference type="NCBI Taxonomy" id="700597"/>
    <lineage>
        <taxon>Bacteria</taxon>
        <taxon>Bacillati</taxon>
        <taxon>Actinomycetota</taxon>
        <taxon>Actinomycetes</taxon>
        <taxon>Kitasatosporales</taxon>
        <taxon>Streptomycetaceae</taxon>
        <taxon>Streptomyces</taxon>
    </lineage>
</organism>
<dbReference type="Gene3D" id="3.30.950.30">
    <property type="entry name" value="Schlafen, AAA domain"/>
    <property type="match status" value="1"/>
</dbReference>
<dbReference type="AlphaFoldDB" id="G2G7N8"/>
<dbReference type="Pfam" id="PF04326">
    <property type="entry name" value="SLFN_AlbA_2"/>
    <property type="match status" value="1"/>
</dbReference>
<sequence>MPVPHGIAAQTELWDAYAESAFGGRRIHLRSAGHGPRLREHGSVSRPAARQNGPVSDNDEDLADLLGTQESACLEFKRSAKREGRRGDAIGNAVCAMANDLCDHGGGDILIGVDDNGRPVDDVDLSDRALLQLTDLRDDGRILDRPSLTVERAVYQGKPVIRLRVAASATPPVRFEGVIWVRPGPTTRKASREDERVLSERRRAKDIPYDTRPLPLARLDDLDLDMFRQSYLPSMVAPDVIEENGRPTELQLASLRLLTPEGSPTTLGVLAIGLDPGSQVPGAYVQFVRYQGTDLDAPISDEQELRQNLVGLAARLEPLLRSNLRTRLVEHGFRETPQPDYPLEALRELCMNALMHRNYETSYAPTRIVWFDDRIEITNPGGPFGQVRDDNFDRVTDYRNPSLAAAMKGLGYVNRFGRGIGRVRKALETNGNPPPEFQVDSSSWAVVLRRAA</sequence>
<feature type="domain" description="Schlafen AlbA-2" evidence="2">
    <location>
        <begin position="70"/>
        <end position="190"/>
    </location>
</feature>
<evidence type="ECO:0000313" key="4">
    <source>
        <dbReference type="Proteomes" id="UP000004217"/>
    </source>
</evidence>
<name>G2G7N8_9ACTN</name>
<evidence type="ECO:0000256" key="1">
    <source>
        <dbReference type="SAM" id="MobiDB-lite"/>
    </source>
</evidence>
<dbReference type="EMBL" id="AGBF01000014">
    <property type="protein sequence ID" value="EGX60464.1"/>
    <property type="molecule type" value="Genomic_DNA"/>
</dbReference>
<dbReference type="Gene3D" id="3.30.565.60">
    <property type="match status" value="1"/>
</dbReference>
<dbReference type="InterPro" id="IPR038475">
    <property type="entry name" value="RecG_C_sf"/>
</dbReference>
<reference evidence="3 4" key="1">
    <citation type="submission" date="2011-08" db="EMBL/GenBank/DDBJ databases">
        <authorList>
            <person name="Lin Y."/>
            <person name="Hao X."/>
            <person name="Johnstone L."/>
            <person name="Miller S.J."/>
            <person name="Wei G."/>
            <person name="Rensing C."/>
        </authorList>
    </citation>
    <scope>NUCLEOTIDE SEQUENCE [LARGE SCALE GENOMIC DNA]</scope>
    <source>
        <strain evidence="3 4">K42</strain>
    </source>
</reference>
<evidence type="ECO:0000313" key="3">
    <source>
        <dbReference type="EMBL" id="EGX60464.1"/>
    </source>
</evidence>
<evidence type="ECO:0000259" key="2">
    <source>
        <dbReference type="Pfam" id="PF04326"/>
    </source>
</evidence>
<protein>
    <submittedName>
        <fullName evidence="3">Putative transcriptional regulator</fullName>
    </submittedName>
</protein>
<comment type="caution">
    <text evidence="3">The sequence shown here is derived from an EMBL/GenBank/DDBJ whole genome shotgun (WGS) entry which is preliminary data.</text>
</comment>
<dbReference type="PANTHER" id="PTHR30595:SF6">
    <property type="entry name" value="SCHLAFEN ALBA-2 DOMAIN-CONTAINING PROTEIN"/>
    <property type="match status" value="1"/>
</dbReference>
<gene>
    <name evidence="3" type="ORF">SZN_07507</name>
</gene>
<feature type="region of interest" description="Disordered" evidence="1">
    <location>
        <begin position="33"/>
        <end position="61"/>
    </location>
</feature>
<dbReference type="PATRIC" id="fig|700597.3.peg.1463"/>
<dbReference type="InterPro" id="IPR038461">
    <property type="entry name" value="Schlafen_AlbA_2_dom_sf"/>
</dbReference>
<dbReference type="Proteomes" id="UP000004217">
    <property type="component" value="Unassembled WGS sequence"/>
</dbReference>
<accession>G2G7N8</accession>
<dbReference type="Pfam" id="PF13749">
    <property type="entry name" value="HATPase_c_4"/>
    <property type="match status" value="1"/>
</dbReference>
<dbReference type="PANTHER" id="PTHR30595">
    <property type="entry name" value="GLPR-RELATED TRANSCRIPTIONAL REPRESSOR"/>
    <property type="match status" value="1"/>
</dbReference>